<dbReference type="Proteomes" id="UP000234474">
    <property type="component" value="Unassembled WGS sequence"/>
</dbReference>
<dbReference type="GeneID" id="36529005"/>
<dbReference type="SUPFAM" id="SSF52266">
    <property type="entry name" value="SGNH hydrolase"/>
    <property type="match status" value="1"/>
</dbReference>
<dbReference type="PANTHER" id="PTHR37981">
    <property type="entry name" value="LIPASE 2"/>
    <property type="match status" value="1"/>
</dbReference>
<keyword evidence="2" id="KW-1185">Reference proteome</keyword>
<dbReference type="RefSeq" id="XP_024678248.1">
    <property type="nucleotide sequence ID" value="XM_024821679.1"/>
</dbReference>
<dbReference type="EMBL" id="MSZS01000009">
    <property type="protein sequence ID" value="PKX89653.1"/>
    <property type="molecule type" value="Genomic_DNA"/>
</dbReference>
<dbReference type="GO" id="GO:0006629">
    <property type="term" value="P:lipid metabolic process"/>
    <property type="evidence" value="ECO:0007669"/>
    <property type="project" value="TreeGrafter"/>
</dbReference>
<feature type="non-terminal residue" evidence="1">
    <location>
        <position position="168"/>
    </location>
</feature>
<proteinExistence type="predicted"/>
<evidence type="ECO:0000313" key="2">
    <source>
        <dbReference type="Proteomes" id="UP000234474"/>
    </source>
</evidence>
<reference evidence="2" key="1">
    <citation type="journal article" date="2018" name="Proc. Natl. Acad. Sci. U.S.A.">
        <title>Linking secondary metabolites to gene clusters through genome sequencing of six diverse Aspergillus species.</title>
        <authorList>
            <person name="Kaerboelling I."/>
            <person name="Vesth T.C."/>
            <person name="Frisvad J.C."/>
            <person name="Nybo J.L."/>
            <person name="Theobald S."/>
            <person name="Kuo A."/>
            <person name="Bowyer P."/>
            <person name="Matsuda Y."/>
            <person name="Mondo S."/>
            <person name="Lyhne E.K."/>
            <person name="Kogle M.E."/>
            <person name="Clum A."/>
            <person name="Lipzen A."/>
            <person name="Salamov A."/>
            <person name="Ngan C.Y."/>
            <person name="Daum C."/>
            <person name="Chiniquy J."/>
            <person name="Barry K."/>
            <person name="LaButti K."/>
            <person name="Haridas S."/>
            <person name="Simmons B.A."/>
            <person name="Magnuson J.K."/>
            <person name="Mortensen U.H."/>
            <person name="Larsen T.O."/>
            <person name="Grigoriev I.V."/>
            <person name="Baker S.E."/>
            <person name="Andersen M.R."/>
        </authorList>
    </citation>
    <scope>NUCLEOTIDE SEQUENCE [LARGE SCALE GENOMIC DNA]</scope>
    <source>
        <strain evidence="2">IBT 16806</strain>
    </source>
</reference>
<accession>A0A2I1BW93</accession>
<comment type="caution">
    <text evidence="1">The sequence shown here is derived from an EMBL/GenBank/DDBJ whole genome shotgun (WGS) entry which is preliminary data.</text>
</comment>
<evidence type="ECO:0000313" key="1">
    <source>
        <dbReference type="EMBL" id="PKX89653.1"/>
    </source>
</evidence>
<name>A0A2I1BW93_ASPN1</name>
<dbReference type="OrthoDB" id="4215820at2759"/>
<dbReference type="InterPro" id="IPR037460">
    <property type="entry name" value="SEST-like"/>
</dbReference>
<dbReference type="InterPro" id="IPR036514">
    <property type="entry name" value="SGNH_hydro_sf"/>
</dbReference>
<gene>
    <name evidence="1" type="ORF">P174DRAFT_334070</name>
</gene>
<sequence length="168" mass="18720">PNRWPHPHNLIAYGDSYAAGIGAHCGWISDEFDNGEQGWDCRRCEGAYPYQLLSAGDQMKGTTLRFPACTGAVIADLETAISGPILREQWLGDHLNRGNDLGFSDIAWYCLYWWDEDKCTSAMANAATKLRSNAFRLQLSTLYDNIFLDALSQRTTADGFLLVVTGYI</sequence>
<dbReference type="AlphaFoldDB" id="A0A2I1BW93"/>
<organism evidence="1 2">
    <name type="scientific">Aspergillus novofumigatus (strain IBT 16806)</name>
    <dbReference type="NCBI Taxonomy" id="1392255"/>
    <lineage>
        <taxon>Eukaryota</taxon>
        <taxon>Fungi</taxon>
        <taxon>Dikarya</taxon>
        <taxon>Ascomycota</taxon>
        <taxon>Pezizomycotina</taxon>
        <taxon>Eurotiomycetes</taxon>
        <taxon>Eurotiomycetidae</taxon>
        <taxon>Eurotiales</taxon>
        <taxon>Aspergillaceae</taxon>
        <taxon>Aspergillus</taxon>
        <taxon>Aspergillus subgen. Fumigati</taxon>
    </lineage>
</organism>
<dbReference type="VEuPathDB" id="FungiDB:P174DRAFT_334070"/>
<feature type="non-terminal residue" evidence="1">
    <location>
        <position position="1"/>
    </location>
</feature>
<dbReference type="GO" id="GO:0016788">
    <property type="term" value="F:hydrolase activity, acting on ester bonds"/>
    <property type="evidence" value="ECO:0007669"/>
    <property type="project" value="InterPro"/>
</dbReference>
<dbReference type="Gene3D" id="3.40.50.1110">
    <property type="entry name" value="SGNH hydrolase"/>
    <property type="match status" value="1"/>
</dbReference>
<protein>
    <submittedName>
        <fullName evidence="1">Uncharacterized protein</fullName>
    </submittedName>
</protein>
<dbReference type="OMA" id="WISDEFD"/>
<dbReference type="PANTHER" id="PTHR37981:SF1">
    <property type="entry name" value="SGNH HYDROLASE-TYPE ESTERASE DOMAIN-CONTAINING PROTEIN"/>
    <property type="match status" value="1"/>
</dbReference>